<reference evidence="1" key="1">
    <citation type="submission" date="2019-08" db="EMBL/GenBank/DDBJ databases">
        <authorList>
            <person name="Kucharzyk K."/>
            <person name="Murdoch R.W."/>
            <person name="Higgins S."/>
            <person name="Loffler F."/>
        </authorList>
    </citation>
    <scope>NUCLEOTIDE SEQUENCE</scope>
</reference>
<gene>
    <name evidence="1" type="ORF">SDC9_42434</name>
</gene>
<proteinExistence type="predicted"/>
<accession>A0A644VXW4</accession>
<sequence>MVLENCPTTKTLNEFWNQKITDSFPILNSATDSKYLSLKEYITNRPQKFYSESTYKDYLTFLLNLKKDNSDLFISTYKESEHELDIAIKTLNDINSLEFHDQLEPDNNIDSILFIENCIHFNYAKLIEAVYHKFLLFIAYQQRVSRAKPTSGLDIYNCVEEIKNTDFRYVTYCYENTIRNGIAHGGITYKENDTIYKGKKGSPYEIRTKRIIRMFDDLLDICNGFSLAFKLFTITQRDFFQKNDLHVSRSFLLQELKAQANAPKWEVVDCLESEIMGGKKQLNIFTKNSCLEHQEVNYYAFRTAVFAEYFASGFDRYFFSLKSKYSLPGWAGYKGEILKREREKNSNSLEGYEGVLEENLLFFIPKFKLPKLVTKAIRFFTIAKSLMPIEYHRKTNYQFKRKYFLRDTKPFRRGLSIIINDPSLIISPEHKDNIVELIRRDYKKITRYAIRKSKKEMPHFWHRFLRTNYIRVTIYDKDLRKRQLRDSGLIDSLVCSITINRSRKIKNIDFIGGKLEQKGKYRIIWNGKWKGIKHVC</sequence>
<name>A0A644VXW4_9ZZZZ</name>
<evidence type="ECO:0000313" key="1">
    <source>
        <dbReference type="EMBL" id="MPL96259.1"/>
    </source>
</evidence>
<dbReference type="EMBL" id="VSSQ01000502">
    <property type="protein sequence ID" value="MPL96259.1"/>
    <property type="molecule type" value="Genomic_DNA"/>
</dbReference>
<comment type="caution">
    <text evidence="1">The sequence shown here is derived from an EMBL/GenBank/DDBJ whole genome shotgun (WGS) entry which is preliminary data.</text>
</comment>
<organism evidence="1">
    <name type="scientific">bioreactor metagenome</name>
    <dbReference type="NCBI Taxonomy" id="1076179"/>
    <lineage>
        <taxon>unclassified sequences</taxon>
        <taxon>metagenomes</taxon>
        <taxon>ecological metagenomes</taxon>
    </lineage>
</organism>
<dbReference type="AlphaFoldDB" id="A0A644VXW4"/>
<protein>
    <submittedName>
        <fullName evidence="1">Uncharacterized protein</fullName>
    </submittedName>
</protein>